<dbReference type="InterPro" id="IPR049326">
    <property type="entry name" value="Rhodopsin_dom_fungi"/>
</dbReference>
<dbReference type="OrthoDB" id="3918601at2759"/>
<feature type="transmembrane region" description="Helical" evidence="2">
    <location>
        <begin position="253"/>
        <end position="271"/>
    </location>
</feature>
<dbReference type="Pfam" id="PF20684">
    <property type="entry name" value="Fung_rhodopsin"/>
    <property type="match status" value="1"/>
</dbReference>
<proteinExistence type="predicted"/>
<dbReference type="EMBL" id="KN847478">
    <property type="protein sequence ID" value="KIX04825.1"/>
    <property type="molecule type" value="Genomic_DNA"/>
</dbReference>
<protein>
    <submittedName>
        <fullName evidence="4">Rhinocladiella mackenziei CBS 650.93 unplaced genomic scaffold supercont1.4, whole genome shotgun sequence</fullName>
    </submittedName>
</protein>
<evidence type="ECO:0000313" key="5">
    <source>
        <dbReference type="Proteomes" id="UP000053617"/>
    </source>
</evidence>
<organism evidence="4 5">
    <name type="scientific">Rhinocladiella mackenziei CBS 650.93</name>
    <dbReference type="NCBI Taxonomy" id="1442369"/>
    <lineage>
        <taxon>Eukaryota</taxon>
        <taxon>Fungi</taxon>
        <taxon>Dikarya</taxon>
        <taxon>Ascomycota</taxon>
        <taxon>Pezizomycotina</taxon>
        <taxon>Eurotiomycetes</taxon>
        <taxon>Chaetothyriomycetidae</taxon>
        <taxon>Chaetothyriales</taxon>
        <taxon>Herpotrichiellaceae</taxon>
        <taxon>Rhinocladiella</taxon>
    </lineage>
</organism>
<feature type="transmembrane region" description="Helical" evidence="2">
    <location>
        <begin position="210"/>
        <end position="233"/>
    </location>
</feature>
<dbReference type="RefSeq" id="XP_013271961.1">
    <property type="nucleotide sequence ID" value="XM_013416507.1"/>
</dbReference>
<keyword evidence="2" id="KW-0472">Membrane</keyword>
<evidence type="ECO:0000313" key="4">
    <source>
        <dbReference type="EMBL" id="KIX04825.1"/>
    </source>
</evidence>
<dbReference type="PANTHER" id="PTHR38794">
    <property type="entry name" value="INTEGRAL MEMBRANE PROTEIN"/>
    <property type="match status" value="1"/>
</dbReference>
<dbReference type="VEuPathDB" id="FungiDB:Z518_05696"/>
<reference evidence="4 5" key="1">
    <citation type="submission" date="2015-01" db="EMBL/GenBank/DDBJ databases">
        <title>The Genome Sequence of Rhinocladiella mackenzie CBS 650.93.</title>
        <authorList>
            <consortium name="The Broad Institute Genomics Platform"/>
            <person name="Cuomo C."/>
            <person name="de Hoog S."/>
            <person name="Gorbushina A."/>
            <person name="Stielow B."/>
            <person name="Teixiera M."/>
            <person name="Abouelleil A."/>
            <person name="Chapman S.B."/>
            <person name="Priest M."/>
            <person name="Young S.K."/>
            <person name="Wortman J."/>
            <person name="Nusbaum C."/>
            <person name="Birren B."/>
        </authorList>
    </citation>
    <scope>NUCLEOTIDE SEQUENCE [LARGE SCALE GENOMIC DNA]</scope>
    <source>
        <strain evidence="4 5">CBS 650.93</strain>
    </source>
</reference>
<keyword evidence="2" id="KW-0812">Transmembrane</keyword>
<feature type="transmembrane region" description="Helical" evidence="2">
    <location>
        <begin position="137"/>
        <end position="155"/>
    </location>
</feature>
<sequence length="398" mass="43193">MSDLDHLSAPFSQVSSDNHAAWLLATSYIMILVSLLVTGVRLIWRYRITGKVSVDDWLITASTILAVAQTISLTVACNRGLGKHAKDVSIDSYVEYSKSFYASQLGLMAATGLAKASAIQTVAALRPHVSVLRACHGLQILNALWIVAGIVALAFQCSLPAPWDFGPERCINQYALVLGLGVINILTDLVIIALPAILMSKVQITNKQRWTVSALFACRVIVPVMTILGMVAMYDFFHSSPPDQTWLGVVPSIYFQLMVNFSIISASIPSIKRFLDQFRSGAFAAEVTVAFEESRAKGYSGSGSGYTSGKQGSENPAQGNVSARSARGFPASEPAKVKVERSESVRGLTDDIIMHTIDFKVEVEDEHETKARSEESAAHYSNLRGKDGPETSWYGTAH</sequence>
<keyword evidence="2" id="KW-1133">Transmembrane helix</keyword>
<dbReference type="GeneID" id="25293767"/>
<feature type="region of interest" description="Disordered" evidence="1">
    <location>
        <begin position="297"/>
        <end position="342"/>
    </location>
</feature>
<dbReference type="Proteomes" id="UP000053617">
    <property type="component" value="Unassembled WGS sequence"/>
</dbReference>
<feature type="domain" description="Rhodopsin" evidence="3">
    <location>
        <begin position="40"/>
        <end position="275"/>
    </location>
</feature>
<feature type="compositionally biased region" description="Polar residues" evidence="1">
    <location>
        <begin position="314"/>
        <end position="323"/>
    </location>
</feature>
<name>A0A0D2J6X3_9EURO</name>
<keyword evidence="5" id="KW-1185">Reference proteome</keyword>
<evidence type="ECO:0000259" key="3">
    <source>
        <dbReference type="Pfam" id="PF20684"/>
    </source>
</evidence>
<feature type="compositionally biased region" description="Basic and acidic residues" evidence="1">
    <location>
        <begin position="365"/>
        <end position="377"/>
    </location>
</feature>
<feature type="region of interest" description="Disordered" evidence="1">
    <location>
        <begin position="365"/>
        <end position="398"/>
    </location>
</feature>
<feature type="transmembrane region" description="Helical" evidence="2">
    <location>
        <begin position="175"/>
        <end position="198"/>
    </location>
</feature>
<dbReference type="PANTHER" id="PTHR38794:SF3">
    <property type="entry name" value="INTEGRAL MEMBRANE PROTEIN"/>
    <property type="match status" value="1"/>
</dbReference>
<accession>A0A0D2J6X3</accession>
<dbReference type="HOGENOM" id="CLU_036632_0_2_1"/>
<feature type="transmembrane region" description="Helical" evidence="2">
    <location>
        <begin position="20"/>
        <end position="44"/>
    </location>
</feature>
<gene>
    <name evidence="4" type="ORF">Z518_05696</name>
</gene>
<evidence type="ECO:0000256" key="1">
    <source>
        <dbReference type="SAM" id="MobiDB-lite"/>
    </source>
</evidence>
<evidence type="ECO:0000256" key="2">
    <source>
        <dbReference type="SAM" id="Phobius"/>
    </source>
</evidence>
<dbReference type="AlphaFoldDB" id="A0A0D2J6X3"/>